<gene>
    <name evidence="2" type="ORF">SE37_03785</name>
</gene>
<keyword evidence="3" id="KW-1185">Reference proteome</keyword>
<protein>
    <submittedName>
        <fullName evidence="2">Uncharacterized protein</fullName>
    </submittedName>
</protein>
<sequence>MKNMIQKLVLTTHWQAYYSYILILAHPWLISGSPLIYGQTLSEFILKQFSQVDNIALCASKNNPFTPSVEKEPCQQRHFIFSVEKVLVPMKLPSEKPELVA</sequence>
<keyword evidence="1" id="KW-0812">Transmembrane</keyword>
<evidence type="ECO:0000256" key="1">
    <source>
        <dbReference type="SAM" id="Phobius"/>
    </source>
</evidence>
<dbReference type="Proteomes" id="UP000031433">
    <property type="component" value="Unassembled WGS sequence"/>
</dbReference>
<proteinExistence type="predicted"/>
<reference evidence="2 3" key="1">
    <citation type="submission" date="2015-01" db="EMBL/GenBank/DDBJ databases">
        <title>Genome sequence of the anaerobic bacterium Geobacter soli GSS01, a dissimilatory Fe(III) reducer from soil.</title>
        <authorList>
            <person name="Yang G."/>
            <person name="Zhou S."/>
        </authorList>
    </citation>
    <scope>NUCLEOTIDE SEQUENCE [LARGE SCALE GENOMIC DNA]</scope>
    <source>
        <strain evidence="2 3">GSS01</strain>
    </source>
</reference>
<dbReference type="AlphaFoldDB" id="A0A0C1U1X9"/>
<accession>A0A0C1U1X9</accession>
<comment type="caution">
    <text evidence="2">The sequence shown here is derived from an EMBL/GenBank/DDBJ whole genome shotgun (WGS) entry which is preliminary data.</text>
</comment>
<keyword evidence="1" id="KW-1133">Transmembrane helix</keyword>
<keyword evidence="1" id="KW-0472">Membrane</keyword>
<name>A0A0C1U1X9_9BACT</name>
<feature type="transmembrane region" description="Helical" evidence="1">
    <location>
        <begin position="17"/>
        <end position="37"/>
    </location>
</feature>
<evidence type="ECO:0000313" key="3">
    <source>
        <dbReference type="Proteomes" id="UP000031433"/>
    </source>
</evidence>
<dbReference type="EMBL" id="JXBL01000001">
    <property type="protein sequence ID" value="KIE41810.1"/>
    <property type="molecule type" value="Genomic_DNA"/>
</dbReference>
<evidence type="ECO:0000313" key="2">
    <source>
        <dbReference type="EMBL" id="KIE41810.1"/>
    </source>
</evidence>
<organism evidence="2 3">
    <name type="scientific">Geobacter soli</name>
    <dbReference type="NCBI Taxonomy" id="1510391"/>
    <lineage>
        <taxon>Bacteria</taxon>
        <taxon>Pseudomonadati</taxon>
        <taxon>Thermodesulfobacteriota</taxon>
        <taxon>Desulfuromonadia</taxon>
        <taxon>Geobacterales</taxon>
        <taxon>Geobacteraceae</taxon>
        <taxon>Geobacter</taxon>
    </lineage>
</organism>